<accession>A0A6V8KUJ7</accession>
<dbReference type="SUPFAM" id="SSF55729">
    <property type="entry name" value="Acyl-CoA N-acyltransferases (Nat)"/>
    <property type="match status" value="1"/>
</dbReference>
<dbReference type="Gene3D" id="3.40.630.30">
    <property type="match status" value="1"/>
</dbReference>
<name>A0A6V8KUJ7_9ACTN</name>
<dbReference type="AlphaFoldDB" id="A0A6V8KUJ7"/>
<gene>
    <name evidence="3" type="ORF">Prum_023950</name>
</gene>
<sequence length="195" mass="21500">MEVHVAEFAELDGRTLYELLRLRVDVFVVEQKCAYPELDGRDTEPGTRHVWLSSGGTPTAYLRILDDPGGVARIGRVLVVAAERGTGAAGRLMAAALDVVGDRPCVLDAQSHLVGFYERYGFRPTGPEFIEDGIPHVPMARAFLVDLCGAAADPDDDRRHRAEGHIQHRYATFRPAPPDRRLDLVSHPQDPPETP</sequence>
<reference evidence="3 4" key="2">
    <citation type="submission" date="2020-03" db="EMBL/GenBank/DDBJ databases">
        <authorList>
            <person name="Ichikawa N."/>
            <person name="Kimura A."/>
            <person name="Kitahashi Y."/>
            <person name="Uohara A."/>
        </authorList>
    </citation>
    <scope>NUCLEOTIDE SEQUENCE [LARGE SCALE GENOMIC DNA]</scope>
    <source>
        <strain evidence="3 4">NBRC 108638</strain>
    </source>
</reference>
<dbReference type="PROSITE" id="PS51186">
    <property type="entry name" value="GNAT"/>
    <property type="match status" value="1"/>
</dbReference>
<proteinExistence type="predicted"/>
<evidence type="ECO:0000256" key="1">
    <source>
        <dbReference type="SAM" id="MobiDB-lite"/>
    </source>
</evidence>
<evidence type="ECO:0000313" key="4">
    <source>
        <dbReference type="Proteomes" id="UP000482960"/>
    </source>
</evidence>
<evidence type="ECO:0000259" key="2">
    <source>
        <dbReference type="PROSITE" id="PS51186"/>
    </source>
</evidence>
<comment type="caution">
    <text evidence="3">The sequence shown here is derived from an EMBL/GenBank/DDBJ whole genome shotgun (WGS) entry which is preliminary data.</text>
</comment>
<evidence type="ECO:0000313" key="3">
    <source>
        <dbReference type="EMBL" id="GFJ88753.1"/>
    </source>
</evidence>
<dbReference type="Proteomes" id="UP000482960">
    <property type="component" value="Unassembled WGS sequence"/>
</dbReference>
<dbReference type="GO" id="GO:0016747">
    <property type="term" value="F:acyltransferase activity, transferring groups other than amino-acyl groups"/>
    <property type="evidence" value="ECO:0007669"/>
    <property type="project" value="InterPro"/>
</dbReference>
<dbReference type="InterPro" id="IPR000182">
    <property type="entry name" value="GNAT_dom"/>
</dbReference>
<reference evidence="3 4" key="1">
    <citation type="submission" date="2020-03" db="EMBL/GenBank/DDBJ databases">
        <title>Whole genome shotgun sequence of Phytohabitans rumicis NBRC 108638.</title>
        <authorList>
            <person name="Komaki H."/>
            <person name="Tamura T."/>
        </authorList>
    </citation>
    <scope>NUCLEOTIDE SEQUENCE [LARGE SCALE GENOMIC DNA]</scope>
    <source>
        <strain evidence="3 4">NBRC 108638</strain>
    </source>
</reference>
<feature type="region of interest" description="Disordered" evidence="1">
    <location>
        <begin position="175"/>
        <end position="195"/>
    </location>
</feature>
<keyword evidence="4" id="KW-1185">Reference proteome</keyword>
<dbReference type="Pfam" id="PF13673">
    <property type="entry name" value="Acetyltransf_10"/>
    <property type="match status" value="1"/>
</dbReference>
<organism evidence="3 4">
    <name type="scientific">Phytohabitans rumicis</name>
    <dbReference type="NCBI Taxonomy" id="1076125"/>
    <lineage>
        <taxon>Bacteria</taxon>
        <taxon>Bacillati</taxon>
        <taxon>Actinomycetota</taxon>
        <taxon>Actinomycetes</taxon>
        <taxon>Micromonosporales</taxon>
        <taxon>Micromonosporaceae</taxon>
    </lineage>
</organism>
<feature type="domain" description="N-acetyltransferase" evidence="2">
    <location>
        <begin position="6"/>
        <end position="144"/>
    </location>
</feature>
<dbReference type="InterPro" id="IPR016181">
    <property type="entry name" value="Acyl_CoA_acyltransferase"/>
</dbReference>
<protein>
    <recommendedName>
        <fullName evidence="2">N-acetyltransferase domain-containing protein</fullName>
    </recommendedName>
</protein>
<dbReference type="EMBL" id="BLPG01000001">
    <property type="protein sequence ID" value="GFJ88753.1"/>
    <property type="molecule type" value="Genomic_DNA"/>
</dbReference>